<dbReference type="RefSeq" id="WP_290246954.1">
    <property type="nucleotide sequence ID" value="NZ_JAUFQT010000001.1"/>
</dbReference>
<evidence type="ECO:0000256" key="4">
    <source>
        <dbReference type="ARBA" id="ARBA00023237"/>
    </source>
</evidence>
<evidence type="ECO:0000313" key="9">
    <source>
        <dbReference type="EMBL" id="MFB9210711.1"/>
    </source>
</evidence>
<feature type="region of interest" description="Disordered" evidence="6">
    <location>
        <begin position="256"/>
        <end position="284"/>
    </location>
</feature>
<dbReference type="InterPro" id="IPR003367">
    <property type="entry name" value="Thrombospondin_3-like_rpt"/>
</dbReference>
<proteinExistence type="predicted"/>
<dbReference type="InterPro" id="IPR006664">
    <property type="entry name" value="OMP_bac"/>
</dbReference>
<dbReference type="Gene3D" id="3.30.1330.60">
    <property type="entry name" value="OmpA-like domain"/>
    <property type="match status" value="1"/>
</dbReference>
<dbReference type="InterPro" id="IPR028974">
    <property type="entry name" value="TSP_type-3_rpt"/>
</dbReference>
<organism evidence="9 10">
    <name type="scientific">Echinicola jeungdonensis</name>
    <dbReference type="NCBI Taxonomy" id="709343"/>
    <lineage>
        <taxon>Bacteria</taxon>
        <taxon>Pseudomonadati</taxon>
        <taxon>Bacteroidota</taxon>
        <taxon>Cytophagia</taxon>
        <taxon>Cytophagales</taxon>
        <taxon>Cyclobacteriaceae</taxon>
        <taxon>Echinicola</taxon>
    </lineage>
</organism>
<dbReference type="Pfam" id="PF00691">
    <property type="entry name" value="OmpA"/>
    <property type="match status" value="1"/>
</dbReference>
<dbReference type="InterPro" id="IPR036737">
    <property type="entry name" value="OmpA-like_sf"/>
</dbReference>
<dbReference type="PROSITE" id="PS01068">
    <property type="entry name" value="OMPA_1"/>
    <property type="match status" value="1"/>
</dbReference>
<dbReference type="InterPro" id="IPR006690">
    <property type="entry name" value="OMPA-like_CS"/>
</dbReference>
<keyword evidence="4" id="KW-0998">Cell outer membrane</keyword>
<gene>
    <name evidence="9" type="ORF">ACFFUR_02770</name>
</gene>
<dbReference type="Pfam" id="PF02412">
    <property type="entry name" value="TSP_3"/>
    <property type="match status" value="2"/>
</dbReference>
<sequence length="424" mass="46068">MKKLLLSSLMAGALAVGANAQDDFNKWSIDVNGGFNKAMAPLTPGYYSPTLNLGHADFGVRYMFNEKFGAKLDYGFGKFQEAEGHPSFETNYYRVNLQGVANLGAMMNFETFSRSLGLLGHFGAGFGQITPKQNTWADEEDQVYNFIAGLTGQVKLSERVALNGDISTIIAGRQTIAFDGASSINAIDPGFYGTNAVSWTGTLGLSFYLGGNDTHADWYVREDKYATKDELESQIGEIKDMLKDSDGDGVPDYLDKEPNTPQGARVDSHGATLDSDGDGIPDHTDECAFVPGPASNNGCPVEDSSDEVDYFKKAINEGYVNVYYAFDSAKPLGYSSSAANYVANFMKRNPGVNVEIKGYADEIGPEDYNMKLSERRAKAVHDLLIEAGIDASRISYKGYGEDTSVDKSSADARQLARRASFEVQ</sequence>
<keyword evidence="2 7" id="KW-0732">Signal</keyword>
<dbReference type="PANTHER" id="PTHR30329">
    <property type="entry name" value="STATOR ELEMENT OF FLAGELLAR MOTOR COMPLEX"/>
    <property type="match status" value="1"/>
</dbReference>
<keyword evidence="3 5" id="KW-0472">Membrane</keyword>
<dbReference type="PANTHER" id="PTHR30329:SF21">
    <property type="entry name" value="LIPOPROTEIN YIAD-RELATED"/>
    <property type="match status" value="1"/>
</dbReference>
<dbReference type="Proteomes" id="UP001589654">
    <property type="component" value="Unassembled WGS sequence"/>
</dbReference>
<evidence type="ECO:0000256" key="1">
    <source>
        <dbReference type="ARBA" id="ARBA00004442"/>
    </source>
</evidence>
<evidence type="ECO:0000256" key="7">
    <source>
        <dbReference type="SAM" id="SignalP"/>
    </source>
</evidence>
<feature type="domain" description="OmpA-like" evidence="8">
    <location>
        <begin position="311"/>
        <end position="424"/>
    </location>
</feature>
<feature type="chain" id="PRO_5046790535" evidence="7">
    <location>
        <begin position="21"/>
        <end position="424"/>
    </location>
</feature>
<dbReference type="InterPro" id="IPR050330">
    <property type="entry name" value="Bact_OuterMem_StrucFunc"/>
</dbReference>
<dbReference type="Gene3D" id="4.10.1080.10">
    <property type="entry name" value="TSP type-3 repeat"/>
    <property type="match status" value="1"/>
</dbReference>
<accession>A0ABV5J1M4</accession>
<evidence type="ECO:0000313" key="10">
    <source>
        <dbReference type="Proteomes" id="UP001589654"/>
    </source>
</evidence>
<protein>
    <submittedName>
        <fullName evidence="9">OmpA family protein</fullName>
    </submittedName>
</protein>
<evidence type="ECO:0000256" key="2">
    <source>
        <dbReference type="ARBA" id="ARBA00022729"/>
    </source>
</evidence>
<dbReference type="PRINTS" id="PR01021">
    <property type="entry name" value="OMPADOMAIN"/>
</dbReference>
<evidence type="ECO:0000256" key="5">
    <source>
        <dbReference type="PROSITE-ProRule" id="PRU00473"/>
    </source>
</evidence>
<dbReference type="SUPFAM" id="SSF103647">
    <property type="entry name" value="TSP type-3 repeat"/>
    <property type="match status" value="1"/>
</dbReference>
<evidence type="ECO:0000256" key="6">
    <source>
        <dbReference type="SAM" id="MobiDB-lite"/>
    </source>
</evidence>
<evidence type="ECO:0000259" key="8">
    <source>
        <dbReference type="PROSITE" id="PS51123"/>
    </source>
</evidence>
<dbReference type="SUPFAM" id="SSF103088">
    <property type="entry name" value="OmpA-like"/>
    <property type="match status" value="1"/>
</dbReference>
<dbReference type="InterPro" id="IPR006665">
    <property type="entry name" value="OmpA-like"/>
</dbReference>
<evidence type="ECO:0000256" key="3">
    <source>
        <dbReference type="ARBA" id="ARBA00023136"/>
    </source>
</evidence>
<reference evidence="9 10" key="1">
    <citation type="submission" date="2024-09" db="EMBL/GenBank/DDBJ databases">
        <authorList>
            <person name="Sun Q."/>
            <person name="Mori K."/>
        </authorList>
    </citation>
    <scope>NUCLEOTIDE SEQUENCE [LARGE SCALE GENOMIC DNA]</scope>
    <source>
        <strain evidence="9 10">CECT 7682</strain>
    </source>
</reference>
<name>A0ABV5J1M4_9BACT</name>
<comment type="caution">
    <text evidence="9">The sequence shown here is derived from an EMBL/GenBank/DDBJ whole genome shotgun (WGS) entry which is preliminary data.</text>
</comment>
<dbReference type="CDD" id="cd07185">
    <property type="entry name" value="OmpA_C-like"/>
    <property type="match status" value="1"/>
</dbReference>
<dbReference type="EMBL" id="JBHMEW010000008">
    <property type="protein sequence ID" value="MFB9210711.1"/>
    <property type="molecule type" value="Genomic_DNA"/>
</dbReference>
<feature type="signal peptide" evidence="7">
    <location>
        <begin position="1"/>
        <end position="20"/>
    </location>
</feature>
<dbReference type="PROSITE" id="PS51123">
    <property type="entry name" value="OMPA_2"/>
    <property type="match status" value="1"/>
</dbReference>
<keyword evidence="10" id="KW-1185">Reference proteome</keyword>
<comment type="subcellular location">
    <subcellularLocation>
        <location evidence="1">Cell outer membrane</location>
    </subcellularLocation>
</comment>